<dbReference type="AlphaFoldDB" id="A0A6N2LAJ3"/>
<dbReference type="SUPFAM" id="SSF75632">
    <property type="entry name" value="Cullin homology domain"/>
    <property type="match status" value="2"/>
</dbReference>
<dbReference type="SMART" id="SM00182">
    <property type="entry name" value="CULLIN"/>
    <property type="match status" value="1"/>
</dbReference>
<dbReference type="InterPro" id="IPR059120">
    <property type="entry name" value="Cullin-like_AB"/>
</dbReference>
<feature type="domain" description="Cullin family profile" evidence="4">
    <location>
        <begin position="111"/>
        <end position="482"/>
    </location>
</feature>
<dbReference type="GO" id="GO:0006511">
    <property type="term" value="P:ubiquitin-dependent protein catabolic process"/>
    <property type="evidence" value="ECO:0007669"/>
    <property type="project" value="InterPro"/>
</dbReference>
<dbReference type="FunFam" id="1.20.1310.10:FF:000001">
    <property type="entry name" value="Cullin 3"/>
    <property type="match status" value="1"/>
</dbReference>
<gene>
    <name evidence="5" type="ORF">SVIM_LOCUS206320</name>
</gene>
<dbReference type="Pfam" id="PF00888">
    <property type="entry name" value="Cullin"/>
    <property type="match status" value="3"/>
</dbReference>
<name>A0A6N2LAJ3_SALVM</name>
<evidence type="ECO:0000256" key="1">
    <source>
        <dbReference type="ARBA" id="ARBA00006019"/>
    </source>
</evidence>
<dbReference type="Pfam" id="PF26557">
    <property type="entry name" value="Cullin_AB"/>
    <property type="match status" value="1"/>
</dbReference>
<dbReference type="InterPro" id="IPR036317">
    <property type="entry name" value="Cullin_homology_sf"/>
</dbReference>
<dbReference type="GO" id="GO:0031625">
    <property type="term" value="F:ubiquitin protein ligase binding"/>
    <property type="evidence" value="ECO:0007669"/>
    <property type="project" value="InterPro"/>
</dbReference>
<dbReference type="InterPro" id="IPR016158">
    <property type="entry name" value="Cullin_homology"/>
</dbReference>
<reference evidence="5" key="1">
    <citation type="submission" date="2019-03" db="EMBL/GenBank/DDBJ databases">
        <authorList>
            <person name="Mank J."/>
            <person name="Almeida P."/>
        </authorList>
    </citation>
    <scope>NUCLEOTIDE SEQUENCE</scope>
    <source>
        <strain evidence="5">78183</strain>
    </source>
</reference>
<evidence type="ECO:0000256" key="3">
    <source>
        <dbReference type="RuleBase" id="RU003829"/>
    </source>
</evidence>
<evidence type="ECO:0000256" key="2">
    <source>
        <dbReference type="PROSITE-ProRule" id="PRU00330"/>
    </source>
</evidence>
<dbReference type="InterPro" id="IPR001373">
    <property type="entry name" value="Cullin_N"/>
</dbReference>
<dbReference type="Gene3D" id="3.30.230.130">
    <property type="entry name" value="Cullin, Chain C, Domain 2"/>
    <property type="match status" value="1"/>
</dbReference>
<organism evidence="5">
    <name type="scientific">Salix viminalis</name>
    <name type="common">Common osier</name>
    <name type="synonym">Basket willow</name>
    <dbReference type="NCBI Taxonomy" id="40686"/>
    <lineage>
        <taxon>Eukaryota</taxon>
        <taxon>Viridiplantae</taxon>
        <taxon>Streptophyta</taxon>
        <taxon>Embryophyta</taxon>
        <taxon>Tracheophyta</taxon>
        <taxon>Spermatophyta</taxon>
        <taxon>Magnoliopsida</taxon>
        <taxon>eudicotyledons</taxon>
        <taxon>Gunneridae</taxon>
        <taxon>Pentapetalae</taxon>
        <taxon>rosids</taxon>
        <taxon>fabids</taxon>
        <taxon>Malpighiales</taxon>
        <taxon>Salicaceae</taxon>
        <taxon>Saliceae</taxon>
        <taxon>Salix</taxon>
    </lineage>
</organism>
<dbReference type="PANTHER" id="PTHR11932">
    <property type="entry name" value="CULLIN"/>
    <property type="match status" value="1"/>
</dbReference>
<dbReference type="PROSITE" id="PS50069">
    <property type="entry name" value="CULLIN_2"/>
    <property type="match status" value="1"/>
</dbReference>
<dbReference type="EMBL" id="CAADRP010001347">
    <property type="protein sequence ID" value="VFU38180.1"/>
    <property type="molecule type" value="Genomic_DNA"/>
</dbReference>
<proteinExistence type="inferred from homology"/>
<comment type="similarity">
    <text evidence="1 2 3">Belongs to the cullin family.</text>
</comment>
<sequence>MFTSLGIYAESFEIPFLECTSEFYAAEGMTYMQQSDVPDYLKHVESRLNEEQDRCKIYLDISTKKPLIATAERQLLERHISAILDKGFMMLMDGHRIEDLKRIYSLFLRVNALESLRQALSMYIRRTGQGLVMDEEKDKDMLRAGNKVTSEEDLEGTLEKVLGKDVFEAFYKKDLAERLLLGKSASIDAEKSMISKSRLNEEQDRCKIYLDISTKKPLIATAERQLLERHISAILDKGFMMLMDGHRIEDLKRIYSLFLRVNALESLRQALSMYIRRTGQGLVMDEEKDKDMLRAGNKVTSEEDLEGTLEKVLVLFRFIQARSCKRLLLGKSASIDAEKSMISKVKHDNFWSTCFTKYSFSINQINRFALSLQLKTECGSQYWPTYPPMDVRLPHELNVYQDIFKEFYLSKYSGRRLMWQNSLGHCVLKAEFPKGKKELAVSLFQTVVLMLFNDAQKLSFQDIKDSTGIEDKELRRTLQFLA</sequence>
<dbReference type="InterPro" id="IPR045093">
    <property type="entry name" value="Cullin"/>
</dbReference>
<evidence type="ECO:0000313" key="5">
    <source>
        <dbReference type="EMBL" id="VFU38180.1"/>
    </source>
</evidence>
<accession>A0A6N2LAJ3</accession>
<protein>
    <recommendedName>
        <fullName evidence="4">Cullin family profile domain-containing protein</fullName>
    </recommendedName>
</protein>
<dbReference type="SUPFAM" id="SSF74788">
    <property type="entry name" value="Cullin repeat-like"/>
    <property type="match status" value="2"/>
</dbReference>
<evidence type="ECO:0000259" key="4">
    <source>
        <dbReference type="PROSITE" id="PS50069"/>
    </source>
</evidence>
<dbReference type="Gene3D" id="6.10.280.240">
    <property type="match status" value="2"/>
</dbReference>
<dbReference type="Gene3D" id="1.20.1310.10">
    <property type="entry name" value="Cullin Repeats"/>
    <property type="match status" value="3"/>
</dbReference>
<dbReference type="InterPro" id="IPR016159">
    <property type="entry name" value="Cullin_repeat-like_dom_sf"/>
</dbReference>